<dbReference type="EMBL" id="JAIRAU010000019">
    <property type="protein sequence ID" value="MBZ5710773.1"/>
    <property type="molecule type" value="Genomic_DNA"/>
</dbReference>
<evidence type="ECO:0000313" key="2">
    <source>
        <dbReference type="Proteomes" id="UP001139031"/>
    </source>
</evidence>
<name>A0ABS7TRC6_9BACT</name>
<reference evidence="1" key="1">
    <citation type="submission" date="2021-08" db="EMBL/GenBank/DDBJ databases">
        <authorList>
            <person name="Stevens D.C."/>
        </authorList>
    </citation>
    <scope>NUCLEOTIDE SEQUENCE</scope>
    <source>
        <strain evidence="1">DSM 53165</strain>
    </source>
</reference>
<gene>
    <name evidence="1" type="ORF">K7C98_16050</name>
</gene>
<sequence>MAVSWTLRNGLGGIVGTPTGTLSLSFDNSGYPYYSGQKVREAYAEVDSTGPVTINLSPQTVGYTLDQTLSDPTELPGSHPGVLDWQSNGTTTTLSFTASSTVNDEWVWGFGGITPAIGLKMKVRVRRI</sequence>
<comment type="caution">
    <text evidence="1">The sequence shown here is derived from an EMBL/GenBank/DDBJ whole genome shotgun (WGS) entry which is preliminary data.</text>
</comment>
<proteinExistence type="predicted"/>
<protein>
    <submittedName>
        <fullName evidence="1">Uncharacterized protein</fullName>
    </submittedName>
</protein>
<organism evidence="1 2">
    <name type="scientific">Nannocystis pusilla</name>
    <dbReference type="NCBI Taxonomy" id="889268"/>
    <lineage>
        <taxon>Bacteria</taxon>
        <taxon>Pseudomonadati</taxon>
        <taxon>Myxococcota</taxon>
        <taxon>Polyangia</taxon>
        <taxon>Nannocystales</taxon>
        <taxon>Nannocystaceae</taxon>
        <taxon>Nannocystis</taxon>
    </lineage>
</organism>
<dbReference type="Proteomes" id="UP001139031">
    <property type="component" value="Unassembled WGS sequence"/>
</dbReference>
<keyword evidence="2" id="KW-1185">Reference proteome</keyword>
<evidence type="ECO:0000313" key="1">
    <source>
        <dbReference type="EMBL" id="MBZ5710773.1"/>
    </source>
</evidence>
<dbReference type="RefSeq" id="WP_224192543.1">
    <property type="nucleotide sequence ID" value="NZ_JAIRAU010000019.1"/>
</dbReference>
<accession>A0ABS7TRC6</accession>